<dbReference type="PANTHER" id="PTHR47074:SF61">
    <property type="entry name" value="RNASE H TYPE-1 DOMAIN-CONTAINING PROTEIN"/>
    <property type="match status" value="1"/>
</dbReference>
<reference evidence="1 2" key="1">
    <citation type="journal article" date="2019" name="Genome Biol. Evol.">
        <title>Insights into the evolution of the New World diploid cottons (Gossypium, subgenus Houzingenia) based on genome sequencing.</title>
        <authorList>
            <person name="Grover C.E."/>
            <person name="Arick M.A. 2nd"/>
            <person name="Thrash A."/>
            <person name="Conover J.L."/>
            <person name="Sanders W.S."/>
            <person name="Peterson D.G."/>
            <person name="Frelichowski J.E."/>
            <person name="Scheffler J.A."/>
            <person name="Scheffler B.E."/>
            <person name="Wendel J.F."/>
        </authorList>
    </citation>
    <scope>NUCLEOTIDE SEQUENCE [LARGE SCALE GENOMIC DNA]</scope>
    <source>
        <strain evidence="1">8</strain>
        <tissue evidence="1">Leaf</tissue>
    </source>
</reference>
<comment type="caution">
    <text evidence="1">The sequence shown here is derived from an EMBL/GenBank/DDBJ whole genome shotgun (WGS) entry which is preliminary data.</text>
</comment>
<dbReference type="AlphaFoldDB" id="A0A7J9F942"/>
<protein>
    <recommendedName>
        <fullName evidence="3">RNase H type-1 domain-containing protein</fullName>
    </recommendedName>
</protein>
<evidence type="ECO:0000313" key="1">
    <source>
        <dbReference type="EMBL" id="MBA0781797.1"/>
    </source>
</evidence>
<sequence>MRKLTKSLYQDAHKELRYVCIIYKIHTDHIIGRFQRATICLQHMQDQYRSGYSQEPCNKKLERVYNKMLVIAMVCPQHMQYHNQYGKSWAENFRIYGNISNNNIEKVYDLIDHSQRKWKVRLIRDTFKDCVADKILRIPLARLEHEDIVVWRGGPSGVFSVKSAYKLLLDGESIGKYIKELDEVGERMLTRNCTVPEWVPTRDPFFCFNFDASYDPKEFTSGSGLVARNIRGEILVTKSMLHVEVASPFTAEALACVQAVALGRSMGVDVVEIEGFLPRTTNRMAHAIATESLKRGVEMYPVGSVPDFGKLYFVGIGIVKAEKERSSVTGLDFSLAIRAALGDSFVQTCLSQP</sequence>
<dbReference type="PANTHER" id="PTHR47074">
    <property type="entry name" value="BNAC02G40300D PROTEIN"/>
    <property type="match status" value="1"/>
</dbReference>
<organism evidence="1 2">
    <name type="scientific">Gossypium trilobum</name>
    <dbReference type="NCBI Taxonomy" id="34281"/>
    <lineage>
        <taxon>Eukaryota</taxon>
        <taxon>Viridiplantae</taxon>
        <taxon>Streptophyta</taxon>
        <taxon>Embryophyta</taxon>
        <taxon>Tracheophyta</taxon>
        <taxon>Spermatophyta</taxon>
        <taxon>Magnoliopsida</taxon>
        <taxon>eudicotyledons</taxon>
        <taxon>Gunneridae</taxon>
        <taxon>Pentapetalae</taxon>
        <taxon>rosids</taxon>
        <taxon>malvids</taxon>
        <taxon>Malvales</taxon>
        <taxon>Malvaceae</taxon>
        <taxon>Malvoideae</taxon>
        <taxon>Gossypium</taxon>
    </lineage>
</organism>
<keyword evidence="2" id="KW-1185">Reference proteome</keyword>
<evidence type="ECO:0000313" key="2">
    <source>
        <dbReference type="Proteomes" id="UP000593568"/>
    </source>
</evidence>
<gene>
    <name evidence="1" type="ORF">Gotri_002683</name>
</gene>
<dbReference type="InterPro" id="IPR052929">
    <property type="entry name" value="RNase_H-like_EbsB-rel"/>
</dbReference>
<dbReference type="EMBL" id="JABEZW010000012">
    <property type="protein sequence ID" value="MBA0781797.1"/>
    <property type="molecule type" value="Genomic_DNA"/>
</dbReference>
<evidence type="ECO:0008006" key="3">
    <source>
        <dbReference type="Google" id="ProtNLM"/>
    </source>
</evidence>
<accession>A0A7J9F942</accession>
<dbReference type="Proteomes" id="UP000593568">
    <property type="component" value="Unassembled WGS sequence"/>
</dbReference>
<proteinExistence type="predicted"/>
<name>A0A7J9F942_9ROSI</name>